<dbReference type="Proteomes" id="UP001589793">
    <property type="component" value="Unassembled WGS sequence"/>
</dbReference>
<dbReference type="Gene3D" id="3.30.750.24">
    <property type="entry name" value="STAS domain"/>
    <property type="match status" value="1"/>
</dbReference>
<dbReference type="InterPro" id="IPR036513">
    <property type="entry name" value="STAS_dom_sf"/>
</dbReference>
<dbReference type="RefSeq" id="WP_376980352.1">
    <property type="nucleotide sequence ID" value="NZ_JBHLSV010000010.1"/>
</dbReference>
<sequence length="111" mass="11819">MPHTLSIVVRADIALDTITLEVSGCLTRDTAWPLEQQIRRARAVDPEAPVEVDLTNLSHADADALEYVRALAEALTDPAYVQRAHVTLVGGSVIDRCSLTTGVDGAPTPSS</sequence>
<protein>
    <recommendedName>
        <fullName evidence="3">STAS domain-containing protein</fullName>
    </recommendedName>
</protein>
<comment type="caution">
    <text evidence="1">The sequence shown here is derived from an EMBL/GenBank/DDBJ whole genome shotgun (WGS) entry which is preliminary data.</text>
</comment>
<reference evidence="1 2" key="1">
    <citation type="submission" date="2024-09" db="EMBL/GenBank/DDBJ databases">
        <authorList>
            <person name="Sun Q."/>
            <person name="Mori K."/>
        </authorList>
    </citation>
    <scope>NUCLEOTIDE SEQUENCE [LARGE SCALE GENOMIC DNA]</scope>
    <source>
        <strain evidence="1 2">CICC 10874</strain>
    </source>
</reference>
<evidence type="ECO:0000313" key="2">
    <source>
        <dbReference type="Proteomes" id="UP001589793"/>
    </source>
</evidence>
<dbReference type="EMBL" id="JBHLSV010000010">
    <property type="protein sequence ID" value="MFC0674351.1"/>
    <property type="molecule type" value="Genomic_DNA"/>
</dbReference>
<name>A0ABV6RBH6_9MICO</name>
<evidence type="ECO:0000313" key="1">
    <source>
        <dbReference type="EMBL" id="MFC0674351.1"/>
    </source>
</evidence>
<accession>A0ABV6RBH6</accession>
<proteinExistence type="predicted"/>
<organism evidence="1 2">
    <name type="scientific">Brachybacterium hainanense</name>
    <dbReference type="NCBI Taxonomy" id="1541174"/>
    <lineage>
        <taxon>Bacteria</taxon>
        <taxon>Bacillati</taxon>
        <taxon>Actinomycetota</taxon>
        <taxon>Actinomycetes</taxon>
        <taxon>Micrococcales</taxon>
        <taxon>Dermabacteraceae</taxon>
        <taxon>Brachybacterium</taxon>
    </lineage>
</organism>
<evidence type="ECO:0008006" key="3">
    <source>
        <dbReference type="Google" id="ProtNLM"/>
    </source>
</evidence>
<keyword evidence="2" id="KW-1185">Reference proteome</keyword>
<gene>
    <name evidence="1" type="ORF">ACFFF6_10340</name>
</gene>